<accession>Q9T2S2</accession>
<sequence length="17" mass="2031">KQPEEVIFDQLHTTAFQ</sequence>
<proteinExistence type="evidence at protein level"/>
<keyword id="KW-0903">Direct protein sequencing</keyword>
<dbReference type="EC" id="1.10.2.2"/>
<organism>
    <name type="scientific">Solanum tuberosum</name>
    <name type="common">Potato</name>
    <dbReference type="NCBI Taxonomy" id="4113"/>
    <lineage>
        <taxon>Eukaryota</taxon>
        <taxon>Viridiplantae</taxon>
        <taxon>Streptophyta</taxon>
        <taxon>Embryophyta</taxon>
        <taxon>Tracheophyta</taxon>
        <taxon>Spermatophyta</taxon>
        <taxon>Magnoliopsida</taxon>
        <taxon>eudicotyledons</taxon>
        <taxon>Gunneridae</taxon>
        <taxon>Pentapetalae</taxon>
        <taxon>asterids</taxon>
        <taxon>lamiids</taxon>
        <taxon>Solanales</taxon>
        <taxon>Solanaceae</taxon>
        <taxon>Solanoideae</taxon>
        <taxon>Solaneae</taxon>
        <taxon>Solanum</taxon>
    </lineage>
</organism>
<reference key="1">
    <citation type="journal article" date="1994" name="Planta">
        <title>Molecular identification of the ten subunits of cytochrome-c reductase from potato mitochondria.</title>
        <authorList>
            <person name="Braun H.-P."/>
            <person name="Kruft V."/>
            <person name="Schmitz U.K."/>
        </authorList>
    </citation>
    <scope>PROTEIN SEQUENCE</scope>
</reference>
<name>Q9T2S2_SOLTU</name>
<dbReference type="AlphaFoldDB" id="Q9T2S2"/>
<geneLocation type="mitochondrion"/>
<protein>
    <submittedName>
        <fullName>Cytochrome-C reductase 55 kDa subunit</fullName>
        <ecNumber>1.10.2.2</ecNumber>
    </submittedName>
</protein>